<dbReference type="Proteomes" id="UP000280307">
    <property type="component" value="Unassembled WGS sequence"/>
</dbReference>
<dbReference type="Pfam" id="PF00092">
    <property type="entry name" value="VWA"/>
    <property type="match status" value="1"/>
</dbReference>
<dbReference type="InterPro" id="IPR036465">
    <property type="entry name" value="vWFA_dom_sf"/>
</dbReference>
<evidence type="ECO:0000259" key="1">
    <source>
        <dbReference type="PROSITE" id="PS50234"/>
    </source>
</evidence>
<dbReference type="AlphaFoldDB" id="A0A426TQ73"/>
<dbReference type="PROSITE" id="PS50234">
    <property type="entry name" value="VWFA"/>
    <property type="match status" value="1"/>
</dbReference>
<reference evidence="2 3" key="1">
    <citation type="submission" date="2018-12" db="EMBL/GenBank/DDBJ databases">
        <title>Genome Sequence of Candidatus Viridilinea halotolerans isolated from saline sulfide-rich spring.</title>
        <authorList>
            <person name="Grouzdev D.S."/>
            <person name="Burganskaya E.I."/>
            <person name="Krutkina M.S."/>
            <person name="Sukhacheva M.V."/>
            <person name="Gorlenko V.M."/>
        </authorList>
    </citation>
    <scope>NUCLEOTIDE SEQUENCE [LARGE SCALE GENOMIC DNA]</scope>
    <source>
        <strain evidence="2">Chok-6</strain>
    </source>
</reference>
<proteinExistence type="predicted"/>
<dbReference type="SUPFAM" id="SSF53300">
    <property type="entry name" value="vWA-like"/>
    <property type="match status" value="1"/>
</dbReference>
<dbReference type="Gene3D" id="3.40.50.410">
    <property type="entry name" value="von Willebrand factor, type A domain"/>
    <property type="match status" value="1"/>
</dbReference>
<evidence type="ECO:0000313" key="3">
    <source>
        <dbReference type="Proteomes" id="UP000280307"/>
    </source>
</evidence>
<sequence length="450" mass="47050">MTLFLRLQPPVVTLRPHTEAQICYALVTVAADAGGAALPVSWAVVADASRSMRIPIVSEEQFRDLVRHGGAQEVLVDGVPVWQLTGPVPDTIRNVAPSALDHTARALHSIIERMDREDRLCLVACAEDAVLLAAADGARRADLVAGLARLPSLNLGEETDLAAGLRLALAELGFTETTEVSRVILLTDGFTRDSTSCLELARAAAARGVSISTLGLGGEFQDDLLTEMADLSGGRAIYLRHAEEIPAAVAAELDAARGVQARALQLELHLPRGVALRHATRLNPALAPMHWQAQAEGRRLTLALGDLERGTPIRLLLELLAPPTPPRPTADGARVRLAALRAVSGEALATADLVAHYTPQAHGPSVPILAAAARASAMRLQRRARAAAAAGDARAAAKLLQAVAARMAALGETALAQAALHEAEALATTGHGTAGGAVELTYATRRLGEG</sequence>
<evidence type="ECO:0000313" key="2">
    <source>
        <dbReference type="EMBL" id="RRR65359.1"/>
    </source>
</evidence>
<dbReference type="InterPro" id="IPR002035">
    <property type="entry name" value="VWF_A"/>
</dbReference>
<comment type="caution">
    <text evidence="2">The sequence shown here is derived from an EMBL/GenBank/DDBJ whole genome shotgun (WGS) entry which is preliminary data.</text>
</comment>
<dbReference type="EMBL" id="RSAS01000962">
    <property type="protein sequence ID" value="RRR65359.1"/>
    <property type="molecule type" value="Genomic_DNA"/>
</dbReference>
<dbReference type="SMART" id="SM00327">
    <property type="entry name" value="VWA"/>
    <property type="match status" value="1"/>
</dbReference>
<organism evidence="2 3">
    <name type="scientific">Candidatus Viridilinea halotolerans</name>
    <dbReference type="NCBI Taxonomy" id="2491704"/>
    <lineage>
        <taxon>Bacteria</taxon>
        <taxon>Bacillati</taxon>
        <taxon>Chloroflexota</taxon>
        <taxon>Chloroflexia</taxon>
        <taxon>Chloroflexales</taxon>
        <taxon>Chloroflexineae</taxon>
        <taxon>Oscillochloridaceae</taxon>
        <taxon>Candidatus Viridilinea</taxon>
    </lineage>
</organism>
<name>A0A426TQ73_9CHLR</name>
<protein>
    <submittedName>
        <fullName evidence="2">VWA domain-containing protein</fullName>
    </submittedName>
</protein>
<accession>A0A426TQ73</accession>
<feature type="domain" description="VWFA" evidence="1">
    <location>
        <begin position="88"/>
        <end position="253"/>
    </location>
</feature>
<gene>
    <name evidence="2" type="ORF">EI684_23420</name>
</gene>